<sequence length="268" mass="31765">MSQKHKESVSISENFDIESEEIKVDQDEIERKQSISQQSNPAQQLDSQNTLTTIKEEYNQQFNHIVEEIKQEFWELQVLHNVKKRKLYINDKGLYKGVQMKSSEFKELVQMIVPLGNYFNYIELDFKDNINLNDDSMCQFSSLLELNKSIKHLEINFKNNKVFTEQTFTNLIIALENCTEIETLVLLFTENEKFSENNLQRLGQMLKKLIRLVNLELEFGYGSLSEQKRQQFCKILQKEKPIPNLKFKFGFFQVNSYQELLKKECSIF</sequence>
<accession>I7LUP8</accession>
<proteinExistence type="predicted"/>
<feature type="compositionally biased region" description="Polar residues" evidence="1">
    <location>
        <begin position="34"/>
        <end position="46"/>
    </location>
</feature>
<dbReference type="InParanoid" id="I7LUP8"/>
<protein>
    <recommendedName>
        <fullName evidence="4">Kinase domain protein</fullName>
    </recommendedName>
</protein>
<dbReference type="AlphaFoldDB" id="I7LUP8"/>
<keyword evidence="3" id="KW-1185">Reference proteome</keyword>
<feature type="compositionally biased region" description="Basic and acidic residues" evidence="1">
    <location>
        <begin position="20"/>
        <end position="33"/>
    </location>
</feature>
<dbReference type="InterPro" id="IPR032675">
    <property type="entry name" value="LRR_dom_sf"/>
</dbReference>
<dbReference type="EMBL" id="GG662703">
    <property type="protein sequence ID" value="EAR95657.2"/>
    <property type="molecule type" value="Genomic_DNA"/>
</dbReference>
<gene>
    <name evidence="2" type="ORF">TTHERM_00266680</name>
</gene>
<dbReference type="Gene3D" id="3.80.10.10">
    <property type="entry name" value="Ribonuclease Inhibitor"/>
    <property type="match status" value="1"/>
</dbReference>
<evidence type="ECO:0000313" key="2">
    <source>
        <dbReference type="EMBL" id="EAR95657.2"/>
    </source>
</evidence>
<dbReference type="GeneID" id="7834415"/>
<dbReference type="HOGENOM" id="CLU_1040061_0_0_1"/>
<evidence type="ECO:0000313" key="3">
    <source>
        <dbReference type="Proteomes" id="UP000009168"/>
    </source>
</evidence>
<dbReference type="Proteomes" id="UP000009168">
    <property type="component" value="Unassembled WGS sequence"/>
</dbReference>
<name>I7LUP8_TETTS</name>
<organism evidence="2 3">
    <name type="scientific">Tetrahymena thermophila (strain SB210)</name>
    <dbReference type="NCBI Taxonomy" id="312017"/>
    <lineage>
        <taxon>Eukaryota</taxon>
        <taxon>Sar</taxon>
        <taxon>Alveolata</taxon>
        <taxon>Ciliophora</taxon>
        <taxon>Intramacronucleata</taxon>
        <taxon>Oligohymenophorea</taxon>
        <taxon>Hymenostomatida</taxon>
        <taxon>Tetrahymenina</taxon>
        <taxon>Tetrahymenidae</taxon>
        <taxon>Tetrahymena</taxon>
    </lineage>
</organism>
<feature type="region of interest" description="Disordered" evidence="1">
    <location>
        <begin position="1"/>
        <end position="46"/>
    </location>
</feature>
<evidence type="ECO:0000256" key="1">
    <source>
        <dbReference type="SAM" id="MobiDB-lite"/>
    </source>
</evidence>
<dbReference type="RefSeq" id="XP_001015902.2">
    <property type="nucleotide sequence ID" value="XM_001015902.3"/>
</dbReference>
<dbReference type="KEGG" id="tet:TTHERM_00266680"/>
<evidence type="ECO:0008006" key="4">
    <source>
        <dbReference type="Google" id="ProtNLM"/>
    </source>
</evidence>
<dbReference type="SUPFAM" id="SSF52047">
    <property type="entry name" value="RNI-like"/>
    <property type="match status" value="1"/>
</dbReference>
<reference evidence="3" key="1">
    <citation type="journal article" date="2006" name="PLoS Biol.">
        <title>Macronuclear genome sequence of the ciliate Tetrahymena thermophila, a model eukaryote.</title>
        <authorList>
            <person name="Eisen J.A."/>
            <person name="Coyne R.S."/>
            <person name="Wu M."/>
            <person name="Wu D."/>
            <person name="Thiagarajan M."/>
            <person name="Wortman J.R."/>
            <person name="Badger J.H."/>
            <person name="Ren Q."/>
            <person name="Amedeo P."/>
            <person name="Jones K.M."/>
            <person name="Tallon L.J."/>
            <person name="Delcher A.L."/>
            <person name="Salzberg S.L."/>
            <person name="Silva J.C."/>
            <person name="Haas B.J."/>
            <person name="Majoros W.H."/>
            <person name="Farzad M."/>
            <person name="Carlton J.M."/>
            <person name="Smith R.K. Jr."/>
            <person name="Garg J."/>
            <person name="Pearlman R.E."/>
            <person name="Karrer K.M."/>
            <person name="Sun L."/>
            <person name="Manning G."/>
            <person name="Elde N.C."/>
            <person name="Turkewitz A.P."/>
            <person name="Asai D.J."/>
            <person name="Wilkes D.E."/>
            <person name="Wang Y."/>
            <person name="Cai H."/>
            <person name="Collins K."/>
            <person name="Stewart B.A."/>
            <person name="Lee S.R."/>
            <person name="Wilamowska K."/>
            <person name="Weinberg Z."/>
            <person name="Ruzzo W.L."/>
            <person name="Wloga D."/>
            <person name="Gaertig J."/>
            <person name="Frankel J."/>
            <person name="Tsao C.-C."/>
            <person name="Gorovsky M.A."/>
            <person name="Keeling P.J."/>
            <person name="Waller R.F."/>
            <person name="Patron N.J."/>
            <person name="Cherry J.M."/>
            <person name="Stover N.A."/>
            <person name="Krieger C.J."/>
            <person name="del Toro C."/>
            <person name="Ryder H.F."/>
            <person name="Williamson S.C."/>
            <person name="Barbeau R.A."/>
            <person name="Hamilton E.P."/>
            <person name="Orias E."/>
        </authorList>
    </citation>
    <scope>NUCLEOTIDE SEQUENCE [LARGE SCALE GENOMIC DNA]</scope>
    <source>
        <strain evidence="3">SB210</strain>
    </source>
</reference>